<comment type="similarity">
    <text evidence="1">Belongs to the peptidase C48 family.</text>
</comment>
<evidence type="ECO:0000256" key="1">
    <source>
        <dbReference type="ARBA" id="ARBA00005234"/>
    </source>
</evidence>
<evidence type="ECO:0000259" key="5">
    <source>
        <dbReference type="PROSITE" id="PS50600"/>
    </source>
</evidence>
<dbReference type="InterPro" id="IPR038765">
    <property type="entry name" value="Papain-like_cys_pep_sf"/>
</dbReference>
<keyword evidence="3" id="KW-0378">Hydrolase</keyword>
<gene>
    <name evidence="6" type="ORF">TEA_009663</name>
</gene>
<dbReference type="Pfam" id="PF02902">
    <property type="entry name" value="Peptidase_C48"/>
    <property type="match status" value="1"/>
</dbReference>
<evidence type="ECO:0000313" key="6">
    <source>
        <dbReference type="EMBL" id="THG07714.1"/>
    </source>
</evidence>
<evidence type="ECO:0000256" key="3">
    <source>
        <dbReference type="ARBA" id="ARBA00022801"/>
    </source>
</evidence>
<keyword evidence="2" id="KW-0645">Protease</keyword>
<evidence type="ECO:0000256" key="4">
    <source>
        <dbReference type="SAM" id="Coils"/>
    </source>
</evidence>
<dbReference type="GO" id="GO:0008234">
    <property type="term" value="F:cysteine-type peptidase activity"/>
    <property type="evidence" value="ECO:0007669"/>
    <property type="project" value="InterPro"/>
</dbReference>
<name>A0A4S4DX90_CAMSN</name>
<evidence type="ECO:0000313" key="7">
    <source>
        <dbReference type="Proteomes" id="UP000306102"/>
    </source>
</evidence>
<organism evidence="6 7">
    <name type="scientific">Camellia sinensis var. sinensis</name>
    <name type="common">China tea</name>
    <dbReference type="NCBI Taxonomy" id="542762"/>
    <lineage>
        <taxon>Eukaryota</taxon>
        <taxon>Viridiplantae</taxon>
        <taxon>Streptophyta</taxon>
        <taxon>Embryophyta</taxon>
        <taxon>Tracheophyta</taxon>
        <taxon>Spermatophyta</taxon>
        <taxon>Magnoliopsida</taxon>
        <taxon>eudicotyledons</taxon>
        <taxon>Gunneridae</taxon>
        <taxon>Pentapetalae</taxon>
        <taxon>asterids</taxon>
        <taxon>Ericales</taxon>
        <taxon>Theaceae</taxon>
        <taxon>Camellia</taxon>
    </lineage>
</organism>
<comment type="caution">
    <text evidence="6">The sequence shown here is derived from an EMBL/GenBank/DDBJ whole genome shotgun (WGS) entry which is preliminary data.</text>
</comment>
<protein>
    <recommendedName>
        <fullName evidence="5">Ubiquitin-like protease family profile domain-containing protein</fullName>
    </recommendedName>
</protein>
<feature type="domain" description="Ubiquitin-like protease family profile" evidence="5">
    <location>
        <begin position="430"/>
        <end position="667"/>
    </location>
</feature>
<dbReference type="GO" id="GO:0006508">
    <property type="term" value="P:proteolysis"/>
    <property type="evidence" value="ECO:0007669"/>
    <property type="project" value="UniProtKB-KW"/>
</dbReference>
<proteinExistence type="inferred from homology"/>
<sequence length="951" mass="106264">MWALMVGATYDGKQTIGVGFCLWGRFCFFVGVLQCIVFVKWICGVDGGYFCAMQGHEMVHGMAMQEGCIYSSTVRSPWTRSCEKRRIAEAFGSKANKVGVKMEGRILFKQTKVVHNVAGHNVSKGTDYPQRQAHTRINYRSNVAGETISWAFVRYMNDLNTVRMYNWTGAIMTALMGPVKEFHRMPWKVTGYVVALLYWICEHSTIIEPQTDNMFPKFMKWDIGKLLSKAQGVDLSGPVNFQLDVVDCVGGDDAFVDELKGDGIHTEAAMHIDNLEFGFGDIREECSSWEGHKPDMTVGGNGANALHGSTAGKDNERVNDSKVNESSSAIAILELENKRKDAMIALLEEEIAGLKKKLEAQAVNIVGGFECVLGIKNDEVDKLKKENIELRRNVLVLEDQLTDRDVHVVTQAFQDMEVRRDGVGGSDAGVRVGGQVVHNVSPIRAHMGGAYMCNEAMGPDAKLLIRMVGIVGELLLNDGVIDVDDVVVTGNKWSGFDINNRLGVWKMMTVEEKCRIKQGYDRHGDRAVMWEDGAAGVDIVKNDDVRAMEKFVRTNVSAASECRFIHFPMCHDGHWTLVVYDTEDGTWKHYNPMTQRGDRADVHHNVATLLKERVTNVMKQTLRDFGLDEQSILANFSSSLEAMTKCLQQKTGMLDCGVIVCAIMRQYVHRCDVECSLQGTNCIILRANMWVLFLILLLLISYSLHPLLHFSPPNFWVLGLFLPCPSNGLFGNANSNYCLKRQLIDCPIETVSSVQLSVNTKFPFDSIDPKNPDCQLNLKLIKDQNNCVDGFVEMEGEASCSSISGARKLQNVVERDLILRNELVRRFDVVNSSVHVKKGGFDLKGKGIVNQRPRNGLRRRRKGLADYAKVLPVSYDPSYANDQSHFTIDREGNNEIDAVHCQSALELMLITLIVSVDFDLDDEDTPVVKNFGDRASHGFQLDGTLHEKKLA</sequence>
<dbReference type="Gene3D" id="3.40.395.10">
    <property type="entry name" value="Adenoviral Proteinase, Chain A"/>
    <property type="match status" value="1"/>
</dbReference>
<reference evidence="6 7" key="1">
    <citation type="journal article" date="2018" name="Proc. Natl. Acad. Sci. U.S.A.">
        <title>Draft genome sequence of Camellia sinensis var. sinensis provides insights into the evolution of the tea genome and tea quality.</title>
        <authorList>
            <person name="Wei C."/>
            <person name="Yang H."/>
            <person name="Wang S."/>
            <person name="Zhao J."/>
            <person name="Liu C."/>
            <person name="Gao L."/>
            <person name="Xia E."/>
            <person name="Lu Y."/>
            <person name="Tai Y."/>
            <person name="She G."/>
            <person name="Sun J."/>
            <person name="Cao H."/>
            <person name="Tong W."/>
            <person name="Gao Q."/>
            <person name="Li Y."/>
            <person name="Deng W."/>
            <person name="Jiang X."/>
            <person name="Wang W."/>
            <person name="Chen Q."/>
            <person name="Zhang S."/>
            <person name="Li H."/>
            <person name="Wu J."/>
            <person name="Wang P."/>
            <person name="Li P."/>
            <person name="Shi C."/>
            <person name="Zheng F."/>
            <person name="Jian J."/>
            <person name="Huang B."/>
            <person name="Shan D."/>
            <person name="Shi M."/>
            <person name="Fang C."/>
            <person name="Yue Y."/>
            <person name="Li F."/>
            <person name="Li D."/>
            <person name="Wei S."/>
            <person name="Han B."/>
            <person name="Jiang C."/>
            <person name="Yin Y."/>
            <person name="Xia T."/>
            <person name="Zhang Z."/>
            <person name="Bennetzen J.L."/>
            <person name="Zhao S."/>
            <person name="Wan X."/>
        </authorList>
    </citation>
    <scope>NUCLEOTIDE SEQUENCE [LARGE SCALE GENOMIC DNA]</scope>
    <source>
        <strain evidence="7">cv. Shuchazao</strain>
        <tissue evidence="6">Leaf</tissue>
    </source>
</reference>
<accession>A0A4S4DX90</accession>
<dbReference type="AlphaFoldDB" id="A0A4S4DX90"/>
<feature type="coiled-coil region" evidence="4">
    <location>
        <begin position="330"/>
        <end position="400"/>
    </location>
</feature>
<evidence type="ECO:0000256" key="2">
    <source>
        <dbReference type="ARBA" id="ARBA00022670"/>
    </source>
</evidence>
<keyword evidence="4" id="KW-0175">Coiled coil</keyword>
<dbReference type="EMBL" id="SDRB02009831">
    <property type="protein sequence ID" value="THG07714.1"/>
    <property type="molecule type" value="Genomic_DNA"/>
</dbReference>
<keyword evidence="7" id="KW-1185">Reference proteome</keyword>
<dbReference type="SUPFAM" id="SSF54001">
    <property type="entry name" value="Cysteine proteinases"/>
    <property type="match status" value="1"/>
</dbReference>
<dbReference type="Proteomes" id="UP000306102">
    <property type="component" value="Unassembled WGS sequence"/>
</dbReference>
<dbReference type="PROSITE" id="PS50600">
    <property type="entry name" value="ULP_PROTEASE"/>
    <property type="match status" value="1"/>
</dbReference>
<dbReference type="InterPro" id="IPR003653">
    <property type="entry name" value="Peptidase_C48_C"/>
</dbReference>